<evidence type="ECO:0000313" key="5">
    <source>
        <dbReference type="EMBL" id="MDP9823175.1"/>
    </source>
</evidence>
<comment type="similarity">
    <text evidence="1">Belongs to the non-flavoprotein flavin reductase family.</text>
</comment>
<dbReference type="SUPFAM" id="SSF50475">
    <property type="entry name" value="FMN-binding split barrel"/>
    <property type="match status" value="1"/>
</dbReference>
<name>A0ABT9NTK1_9ACTN</name>
<keyword evidence="2 5" id="KW-0560">Oxidoreductase</keyword>
<dbReference type="Proteomes" id="UP001240447">
    <property type="component" value="Unassembled WGS sequence"/>
</dbReference>
<dbReference type="InterPro" id="IPR050268">
    <property type="entry name" value="NADH-dep_flavin_reductase"/>
</dbReference>
<dbReference type="PANTHER" id="PTHR30466:SF11">
    <property type="entry name" value="FLAVIN-DEPENDENT MONOOXYGENASE, REDUCTASE SUBUNIT HSAB"/>
    <property type="match status" value="1"/>
</dbReference>
<keyword evidence="6" id="KW-1185">Reference proteome</keyword>
<feature type="compositionally biased region" description="Basic and acidic residues" evidence="3">
    <location>
        <begin position="1"/>
        <end position="15"/>
    </location>
</feature>
<dbReference type="EC" id="1.5.1.-" evidence="5"/>
<gene>
    <name evidence="5" type="ORF">J2S59_002984</name>
</gene>
<dbReference type="Gene3D" id="2.30.110.10">
    <property type="entry name" value="Electron Transport, Fmn-binding Protein, Chain A"/>
    <property type="match status" value="1"/>
</dbReference>
<accession>A0ABT9NTK1</accession>
<organism evidence="5 6">
    <name type="scientific">Nocardioides massiliensis</name>
    <dbReference type="NCBI Taxonomy" id="1325935"/>
    <lineage>
        <taxon>Bacteria</taxon>
        <taxon>Bacillati</taxon>
        <taxon>Actinomycetota</taxon>
        <taxon>Actinomycetes</taxon>
        <taxon>Propionibacteriales</taxon>
        <taxon>Nocardioidaceae</taxon>
        <taxon>Nocardioides</taxon>
    </lineage>
</organism>
<proteinExistence type="inferred from homology"/>
<dbReference type="RefSeq" id="WP_246360297.1">
    <property type="nucleotide sequence ID" value="NZ_CCXJ01000283.1"/>
</dbReference>
<reference evidence="5 6" key="1">
    <citation type="submission" date="2023-07" db="EMBL/GenBank/DDBJ databases">
        <title>Sequencing the genomes of 1000 actinobacteria strains.</title>
        <authorList>
            <person name="Klenk H.-P."/>
        </authorList>
    </citation>
    <scope>NUCLEOTIDE SEQUENCE [LARGE SCALE GENOMIC DNA]</scope>
    <source>
        <strain evidence="5 6">GD13</strain>
    </source>
</reference>
<keyword evidence="5" id="KW-0503">Monooxygenase</keyword>
<evidence type="ECO:0000256" key="1">
    <source>
        <dbReference type="ARBA" id="ARBA00008898"/>
    </source>
</evidence>
<dbReference type="InterPro" id="IPR012349">
    <property type="entry name" value="Split_barrel_FMN-bd"/>
</dbReference>
<feature type="region of interest" description="Disordered" evidence="3">
    <location>
        <begin position="1"/>
        <end position="20"/>
    </location>
</feature>
<evidence type="ECO:0000256" key="3">
    <source>
        <dbReference type="SAM" id="MobiDB-lite"/>
    </source>
</evidence>
<protein>
    <submittedName>
        <fullName evidence="5">3-hydroxy-9,10-secoandrosta-1,3,5(10)-triene-9, 17-dione monooxygenase reductase component</fullName>
        <ecNumber evidence="5">1.5.1.-</ecNumber>
    </submittedName>
</protein>
<comment type="caution">
    <text evidence="5">The sequence shown here is derived from an EMBL/GenBank/DDBJ whole genome shotgun (WGS) entry which is preliminary data.</text>
</comment>
<dbReference type="EMBL" id="JAUSQM010000001">
    <property type="protein sequence ID" value="MDP9823175.1"/>
    <property type="molecule type" value="Genomic_DNA"/>
</dbReference>
<dbReference type="InterPro" id="IPR002563">
    <property type="entry name" value="Flavin_Rdtase-like_dom"/>
</dbReference>
<dbReference type="PANTHER" id="PTHR30466">
    <property type="entry name" value="FLAVIN REDUCTASE"/>
    <property type="match status" value="1"/>
</dbReference>
<feature type="domain" description="Flavin reductase like" evidence="4">
    <location>
        <begin position="65"/>
        <end position="211"/>
    </location>
</feature>
<evidence type="ECO:0000256" key="2">
    <source>
        <dbReference type="ARBA" id="ARBA00023002"/>
    </source>
</evidence>
<sequence>MHTDHTDHDIPEGMRPDAAASWPPRELIDSFLGNFDFELRPGEGTGLGVDDEEAQAAARKFRDVLGRYCSGVTVVTAISGGEPVGMTCQSFASVSLSPPLVTFLPSKTSRAWPMIQRAGSFCVNFLAANQAAVSNQFASRGADKYAGVDWSPAPGTGSPLLAGTVGYVDCTIHAVHPAGDHYIVVGKVVDLGFDEGGATDPLLYYQGQYRTAT</sequence>
<dbReference type="SMART" id="SM00903">
    <property type="entry name" value="Flavin_Reduct"/>
    <property type="match status" value="1"/>
</dbReference>
<dbReference type="Pfam" id="PF01613">
    <property type="entry name" value="Flavin_Reduct"/>
    <property type="match status" value="1"/>
</dbReference>
<evidence type="ECO:0000259" key="4">
    <source>
        <dbReference type="SMART" id="SM00903"/>
    </source>
</evidence>
<dbReference type="GO" id="GO:0004497">
    <property type="term" value="F:monooxygenase activity"/>
    <property type="evidence" value="ECO:0007669"/>
    <property type="project" value="UniProtKB-KW"/>
</dbReference>
<evidence type="ECO:0000313" key="6">
    <source>
        <dbReference type="Proteomes" id="UP001240447"/>
    </source>
</evidence>